<reference evidence="2" key="1">
    <citation type="journal article" date="2019" name="Int. J. Syst. Evol. Microbiol.">
        <title>The Global Catalogue of Microorganisms (GCM) 10K type strain sequencing project: providing services to taxonomists for standard genome sequencing and annotation.</title>
        <authorList>
            <consortium name="The Broad Institute Genomics Platform"/>
            <consortium name="The Broad Institute Genome Sequencing Center for Infectious Disease"/>
            <person name="Wu L."/>
            <person name="Ma J."/>
        </authorList>
    </citation>
    <scope>NUCLEOTIDE SEQUENCE [LARGE SCALE GENOMIC DNA]</scope>
    <source>
        <strain evidence="2">CGMCC 1.12750</strain>
    </source>
</reference>
<dbReference type="PROSITE" id="PS51257">
    <property type="entry name" value="PROKAR_LIPOPROTEIN"/>
    <property type="match status" value="1"/>
</dbReference>
<dbReference type="Pfam" id="PF11233">
    <property type="entry name" value="DUF3035"/>
    <property type="match status" value="1"/>
</dbReference>
<dbReference type="InterPro" id="IPR021395">
    <property type="entry name" value="DUF3035"/>
</dbReference>
<dbReference type="EMBL" id="JBHTFQ010000009">
    <property type="protein sequence ID" value="MFC7705735.1"/>
    <property type="molecule type" value="Genomic_DNA"/>
</dbReference>
<dbReference type="Proteomes" id="UP001596516">
    <property type="component" value="Unassembled WGS sequence"/>
</dbReference>
<protein>
    <submittedName>
        <fullName evidence="1">DUF3035 domain-containing protein</fullName>
    </submittedName>
</protein>
<comment type="caution">
    <text evidence="1">The sequence shown here is derived from an EMBL/GenBank/DDBJ whole genome shotgun (WGS) entry which is preliminary data.</text>
</comment>
<name>A0ABW2UQU4_9RHOB</name>
<dbReference type="RefSeq" id="WP_377405934.1">
    <property type="nucleotide sequence ID" value="NZ_JBHTFQ010000009.1"/>
</dbReference>
<evidence type="ECO:0000313" key="2">
    <source>
        <dbReference type="Proteomes" id="UP001596516"/>
    </source>
</evidence>
<evidence type="ECO:0000313" key="1">
    <source>
        <dbReference type="EMBL" id="MFC7705735.1"/>
    </source>
</evidence>
<gene>
    <name evidence="1" type="ORF">ACFQXB_16215</name>
</gene>
<sequence length="173" mass="18048">MQARARIFGTALMALLGLAACGGGDPRLMNVTSNTRSPDEFAILPTRPLQMPPDLNALPQPTPGGANRVDPQPLADAAAALGGNLGAITGGPAPADGALLAHAQRNGVTSTIRADLAAEDAAFRRSNRGRPLERLFGVNVYYRVYGPQSLDAHAELERWRAAGARTPAAPPRP</sequence>
<proteinExistence type="predicted"/>
<accession>A0ABW2UQU4</accession>
<organism evidence="1 2">
    <name type="scientific">Plastorhodobacter daqingensis</name>
    <dbReference type="NCBI Taxonomy" id="1387281"/>
    <lineage>
        <taxon>Bacteria</taxon>
        <taxon>Pseudomonadati</taxon>
        <taxon>Pseudomonadota</taxon>
        <taxon>Alphaproteobacteria</taxon>
        <taxon>Rhodobacterales</taxon>
        <taxon>Paracoccaceae</taxon>
        <taxon>Plastorhodobacter</taxon>
    </lineage>
</organism>
<keyword evidence="2" id="KW-1185">Reference proteome</keyword>